<dbReference type="Gene3D" id="1.20.1270.20">
    <property type="match status" value="2"/>
</dbReference>
<dbReference type="OrthoDB" id="1470350at2759"/>
<dbReference type="InterPro" id="IPR004137">
    <property type="entry name" value="HCP/CODH"/>
</dbReference>
<dbReference type="Proteomes" id="UP000247498">
    <property type="component" value="Unassembled WGS sequence"/>
</dbReference>
<dbReference type="GO" id="GO:0004601">
    <property type="term" value="F:peroxidase activity"/>
    <property type="evidence" value="ECO:0007669"/>
    <property type="project" value="TreeGrafter"/>
</dbReference>
<keyword evidence="4" id="KW-0408">Iron</keyword>
<dbReference type="NCBIfam" id="NF003658">
    <property type="entry name" value="PRK05290.1"/>
    <property type="match status" value="1"/>
</dbReference>
<dbReference type="Pfam" id="PF03063">
    <property type="entry name" value="Prismane"/>
    <property type="match status" value="1"/>
</dbReference>
<keyword evidence="5" id="KW-0411">Iron-sulfur</keyword>
<dbReference type="GO" id="GO:0051536">
    <property type="term" value="F:iron-sulfur cluster binding"/>
    <property type="evidence" value="ECO:0007669"/>
    <property type="project" value="UniProtKB-KW"/>
</dbReference>
<evidence type="ECO:0000313" key="7">
    <source>
        <dbReference type="Proteomes" id="UP000247498"/>
    </source>
</evidence>
<gene>
    <name evidence="6" type="ORF">Rsub_09058</name>
</gene>
<dbReference type="InterPro" id="IPR016099">
    <property type="entry name" value="Prismane-like_a/b-sand"/>
</dbReference>
<dbReference type="STRING" id="307507.A0A2V0PED8"/>
<keyword evidence="1" id="KW-0963">Cytoplasm</keyword>
<evidence type="ECO:0000256" key="2">
    <source>
        <dbReference type="ARBA" id="ARBA00022723"/>
    </source>
</evidence>
<dbReference type="SUPFAM" id="SSF56821">
    <property type="entry name" value="Prismane protein-like"/>
    <property type="match status" value="1"/>
</dbReference>
<name>A0A2V0PED8_9CHLO</name>
<keyword evidence="3" id="KW-0560">Oxidoreductase</keyword>
<dbReference type="InterPro" id="IPR016100">
    <property type="entry name" value="Prismane_a-bundle"/>
</dbReference>
<evidence type="ECO:0000256" key="1">
    <source>
        <dbReference type="ARBA" id="ARBA00022490"/>
    </source>
</evidence>
<dbReference type="EMBL" id="BDRX01000077">
    <property type="protein sequence ID" value="GBF96263.1"/>
    <property type="molecule type" value="Genomic_DNA"/>
</dbReference>
<dbReference type="InterPro" id="IPR011254">
    <property type="entry name" value="Prismane-like_sf"/>
</dbReference>
<proteinExistence type="inferred from homology"/>
<reference evidence="6 7" key="1">
    <citation type="journal article" date="2018" name="Sci. Rep.">
        <title>Raphidocelis subcapitata (=Pseudokirchneriella subcapitata) provides an insight into genome evolution and environmental adaptations in the Sphaeropleales.</title>
        <authorList>
            <person name="Suzuki S."/>
            <person name="Yamaguchi H."/>
            <person name="Nakajima N."/>
            <person name="Kawachi M."/>
        </authorList>
    </citation>
    <scope>NUCLEOTIDE SEQUENCE [LARGE SCALE GENOMIC DNA]</scope>
    <source>
        <strain evidence="6 7">NIES-35</strain>
    </source>
</reference>
<keyword evidence="2" id="KW-0479">Metal-binding</keyword>
<dbReference type="HAMAP" id="MF_00069">
    <property type="entry name" value="Hydroxylam_reduct"/>
    <property type="match status" value="1"/>
</dbReference>
<dbReference type="GO" id="GO:0005737">
    <property type="term" value="C:cytoplasm"/>
    <property type="evidence" value="ECO:0007669"/>
    <property type="project" value="InterPro"/>
</dbReference>
<dbReference type="NCBIfam" id="TIGR01703">
    <property type="entry name" value="hybrid_clust"/>
    <property type="match status" value="1"/>
</dbReference>
<dbReference type="PANTHER" id="PTHR30109">
    <property type="entry name" value="HYDROXYLAMINE REDUCTASE"/>
    <property type="match status" value="1"/>
</dbReference>
<organism evidence="6 7">
    <name type="scientific">Raphidocelis subcapitata</name>
    <dbReference type="NCBI Taxonomy" id="307507"/>
    <lineage>
        <taxon>Eukaryota</taxon>
        <taxon>Viridiplantae</taxon>
        <taxon>Chlorophyta</taxon>
        <taxon>core chlorophytes</taxon>
        <taxon>Chlorophyceae</taxon>
        <taxon>CS clade</taxon>
        <taxon>Sphaeropleales</taxon>
        <taxon>Selenastraceae</taxon>
        <taxon>Raphidocelis</taxon>
    </lineage>
</organism>
<evidence type="ECO:0000256" key="3">
    <source>
        <dbReference type="ARBA" id="ARBA00023002"/>
    </source>
</evidence>
<evidence type="ECO:0000313" key="6">
    <source>
        <dbReference type="EMBL" id="GBF96263.1"/>
    </source>
</evidence>
<sequence length="643" mass="67545">MRTSTKLLRVLGAGILSRGGPAAAGGQAHRPIFAAAAAGATGVVPPKGATPVATAPGRGFAAQPALAEETAMFCFQCEQTQDGTGCTTVGVCGKTPLVAGLQDLTMHSLKGLAAWALAARAAGVPDDAEVNNFINGSVFATLTNVNFDDARFVEMLHHADKLQARLAAAVRAKGGAPPTLHSTAELGWAASGLPHPAAWSVPEGASARDLEKLSRKAGVDLRRRELGPTLGGLQECLAYGIKGVAAYTHHAFMLGASDAGQNAAIQEALAFLASPQARDVGAVLDKLLWLGGVNLKTMQMLSDAHASRFGAPTPTEVPLTVRPGPCILVSGHDMADMEALLKATEGKGINIYTHGEMLPAHAYPKLKAHKHLAGHFGTAWQQQKREFALFPGPILATTNCVLEPPKSYKDRLFTTNEAGLGGVKHIGDGKDYGPLIAKALECEGFNAENMPEVEGAAHFTTGFGHQAILAVADQVIDAIKTGKLEHIFLIGGCDGAEKSRKYYSQLGSSLPASTMILTLGCAKYRINHLDFGNLPGTGLPRLLDMGQCNDAYGAIVVASELAKAFGCGVNDLPLSLDLSWFEQKAVAVLLTLLHLGIKNIRLGPKLPAFLTPEALGVLIERYNIQPASLDAPEEDLKRMMANK</sequence>
<dbReference type="AlphaFoldDB" id="A0A2V0PED8"/>
<dbReference type="PANTHER" id="PTHR30109:SF0">
    <property type="entry name" value="HYDROXYLAMINE REDUCTASE"/>
    <property type="match status" value="1"/>
</dbReference>
<dbReference type="GO" id="GO:0046872">
    <property type="term" value="F:metal ion binding"/>
    <property type="evidence" value="ECO:0007669"/>
    <property type="project" value="UniProtKB-KW"/>
</dbReference>
<comment type="caution">
    <text evidence="6">The sequence shown here is derived from an EMBL/GenBank/DDBJ whole genome shotgun (WGS) entry which is preliminary data.</text>
</comment>
<evidence type="ECO:0000256" key="4">
    <source>
        <dbReference type="ARBA" id="ARBA00023004"/>
    </source>
</evidence>
<dbReference type="InterPro" id="IPR010048">
    <property type="entry name" value="Hydroxylam_reduct"/>
</dbReference>
<dbReference type="FunFam" id="3.40.50.2030:FF:000001">
    <property type="entry name" value="Hydroxylamine reductase"/>
    <property type="match status" value="1"/>
</dbReference>
<accession>A0A2V0PED8</accession>
<dbReference type="Gene3D" id="3.40.50.2030">
    <property type="match status" value="2"/>
</dbReference>
<protein>
    <submittedName>
        <fullName evidence="6">Hydroxylamine reductase</fullName>
    </submittedName>
</protein>
<dbReference type="GO" id="GO:0042542">
    <property type="term" value="P:response to hydrogen peroxide"/>
    <property type="evidence" value="ECO:0007669"/>
    <property type="project" value="TreeGrafter"/>
</dbReference>
<evidence type="ECO:0000256" key="5">
    <source>
        <dbReference type="ARBA" id="ARBA00023014"/>
    </source>
</evidence>
<dbReference type="GO" id="GO:0050418">
    <property type="term" value="F:hydroxylamine reductase activity"/>
    <property type="evidence" value="ECO:0007669"/>
    <property type="project" value="TreeGrafter"/>
</dbReference>
<dbReference type="InParanoid" id="A0A2V0PED8"/>
<keyword evidence="7" id="KW-1185">Reference proteome</keyword>